<dbReference type="KEGG" id="fpf:DCC35_19470"/>
<dbReference type="Gene3D" id="2.60.40.2340">
    <property type="match status" value="1"/>
</dbReference>
<feature type="domain" description="DUF5018" evidence="2">
    <location>
        <begin position="70"/>
        <end position="266"/>
    </location>
</feature>
<dbReference type="AlphaFoldDB" id="A0A4D7JX87"/>
<dbReference type="EMBL" id="CP028923">
    <property type="protein sequence ID" value="QCK16756.1"/>
    <property type="molecule type" value="Genomic_DNA"/>
</dbReference>
<keyword evidence="4" id="KW-1185">Reference proteome</keyword>
<evidence type="ECO:0000313" key="3">
    <source>
        <dbReference type="EMBL" id="QCK16756.1"/>
    </source>
</evidence>
<dbReference type="InterPro" id="IPR032186">
    <property type="entry name" value="DUF5018"/>
</dbReference>
<name>A0A4D7JX87_9BACT</name>
<accession>A0A4D7JX87</accession>
<feature type="chain" id="PRO_5020684365" description="DUF5018 domain-containing protein" evidence="1">
    <location>
        <begin position="30"/>
        <end position="464"/>
    </location>
</feature>
<dbReference type="PROSITE" id="PS51257">
    <property type="entry name" value="PROKAR_LIPOPROTEIN"/>
    <property type="match status" value="1"/>
</dbReference>
<dbReference type="Pfam" id="PF16410">
    <property type="entry name" value="DUF5018"/>
    <property type="match status" value="1"/>
</dbReference>
<protein>
    <recommendedName>
        <fullName evidence="2">DUF5018 domain-containing protein</fullName>
    </recommendedName>
</protein>
<dbReference type="InterPro" id="IPR011047">
    <property type="entry name" value="Quinoprotein_ADH-like_sf"/>
</dbReference>
<dbReference type="Proteomes" id="UP000298616">
    <property type="component" value="Chromosome"/>
</dbReference>
<feature type="signal peptide" evidence="1">
    <location>
        <begin position="1"/>
        <end position="29"/>
    </location>
</feature>
<evidence type="ECO:0000256" key="1">
    <source>
        <dbReference type="SAM" id="SignalP"/>
    </source>
</evidence>
<keyword evidence="1" id="KW-0732">Signal</keyword>
<proteinExistence type="predicted"/>
<reference evidence="3 4" key="1">
    <citation type="submission" date="2018-04" db="EMBL/GenBank/DDBJ databases">
        <title>Complete genome uncultured novel isolate.</title>
        <authorList>
            <person name="Merlino G."/>
        </authorList>
    </citation>
    <scope>NUCLEOTIDE SEQUENCE [LARGE SCALE GENOMIC DNA]</scope>
    <source>
        <strain evidence="4">R1DC9</strain>
    </source>
</reference>
<evidence type="ECO:0000259" key="2">
    <source>
        <dbReference type="Pfam" id="PF16410"/>
    </source>
</evidence>
<dbReference type="RefSeq" id="WP_137092349.1">
    <property type="nucleotide sequence ID" value="NZ_CP028923.1"/>
</dbReference>
<dbReference type="OrthoDB" id="7012117at2"/>
<gene>
    <name evidence="3" type="ORF">DCC35_19470</name>
</gene>
<evidence type="ECO:0000313" key="4">
    <source>
        <dbReference type="Proteomes" id="UP000298616"/>
    </source>
</evidence>
<dbReference type="SUPFAM" id="SSF50998">
    <property type="entry name" value="Quinoprotein alcohol dehydrogenase-like"/>
    <property type="match status" value="1"/>
</dbReference>
<organism evidence="3 4">
    <name type="scientific">Mangrovivirga cuniculi</name>
    <dbReference type="NCBI Taxonomy" id="2715131"/>
    <lineage>
        <taxon>Bacteria</taxon>
        <taxon>Pseudomonadati</taxon>
        <taxon>Bacteroidota</taxon>
        <taxon>Cytophagia</taxon>
        <taxon>Cytophagales</taxon>
        <taxon>Mangrovivirgaceae</taxon>
        <taxon>Mangrovivirga</taxon>
    </lineage>
</organism>
<sequence>MMTKNLFKKPIWYLMVLTAGMLFTFTSCDDDDDPVLNDSNDITSFVFNDLSPAVSATISGTTITAEVPYDADITSLTPTIEVSDAASVSPASGTTIDFTNPVTFTVTAEDGTTQDYTATITVAPIPTSVITPVWERTLASGGLPEWFTANNDRDIAASGDYVYVHNNNDKIRVLDITDGTDVMVRDTVDYIDGKENYASGNLFLLGMDVDSQGKILASNLRVGSADQFPWYVYKWDNKDAEQELLINYPTPEGYRLGENLAVAGDITTDAYVYVPGSGFGTESNEVLKFSISNGEANNTPEMIVLDGITNMGNAPDVQPLSADADANLIVTGTGVGIREYTSTGSLVGQLPESLNDGENAPLFAFALDIHPFELDGRKLIATTATDFTANAADAGWLYIIDYTDGWENITADNVTRYAFTPEGNIDTNFNGTGGVDVIVNGSTATVYAMITNFGVAAFDVTIDQ</sequence>